<dbReference type="GO" id="GO:0006897">
    <property type="term" value="P:endocytosis"/>
    <property type="evidence" value="ECO:0007669"/>
    <property type="project" value="TreeGrafter"/>
</dbReference>
<dbReference type="Pfam" id="PF01417">
    <property type="entry name" value="ENTH"/>
    <property type="match status" value="1"/>
</dbReference>
<feature type="domain" description="ENTH" evidence="2">
    <location>
        <begin position="25"/>
        <end position="158"/>
    </location>
</feature>
<dbReference type="GO" id="GO:0005543">
    <property type="term" value="F:phospholipid binding"/>
    <property type="evidence" value="ECO:0007669"/>
    <property type="project" value="TreeGrafter"/>
</dbReference>
<feature type="region of interest" description="Disordered" evidence="1">
    <location>
        <begin position="219"/>
        <end position="452"/>
    </location>
</feature>
<dbReference type="GO" id="GO:0005886">
    <property type="term" value="C:plasma membrane"/>
    <property type="evidence" value="ECO:0007669"/>
    <property type="project" value="TreeGrafter"/>
</dbReference>
<feature type="compositionally biased region" description="Low complexity" evidence="1">
    <location>
        <begin position="520"/>
        <end position="529"/>
    </location>
</feature>
<feature type="compositionally biased region" description="Polar residues" evidence="1">
    <location>
        <begin position="494"/>
        <end position="514"/>
    </location>
</feature>
<dbReference type="CDD" id="cd16992">
    <property type="entry name" value="ENTH_Ent3"/>
    <property type="match status" value="1"/>
</dbReference>
<evidence type="ECO:0000259" key="2">
    <source>
        <dbReference type="PROSITE" id="PS50942"/>
    </source>
</evidence>
<dbReference type="PANTHER" id="PTHR12276:SF45">
    <property type="entry name" value="CLATHRIN INTERACTOR 1"/>
    <property type="match status" value="1"/>
</dbReference>
<feature type="compositionally biased region" description="Low complexity" evidence="1">
    <location>
        <begin position="541"/>
        <end position="551"/>
    </location>
</feature>
<dbReference type="EMBL" id="MCFI01000013">
    <property type="protein sequence ID" value="ORY80465.1"/>
    <property type="molecule type" value="Genomic_DNA"/>
</dbReference>
<feature type="compositionally biased region" description="Low complexity" evidence="1">
    <location>
        <begin position="336"/>
        <end position="345"/>
    </location>
</feature>
<feature type="compositionally biased region" description="Polar residues" evidence="1">
    <location>
        <begin position="395"/>
        <end position="409"/>
    </location>
</feature>
<dbReference type="OMA" id="CIYARFM"/>
<dbReference type="RefSeq" id="XP_040724353.1">
    <property type="nucleotide sequence ID" value="XM_040868217.1"/>
</dbReference>
<dbReference type="GeneID" id="63784816"/>
<dbReference type="FunFam" id="1.25.40.90:FF:000006">
    <property type="entry name" value="Clathrin interactor 1"/>
    <property type="match status" value="1"/>
</dbReference>
<evidence type="ECO:0000313" key="3">
    <source>
        <dbReference type="EMBL" id="ORY80465.1"/>
    </source>
</evidence>
<dbReference type="SMART" id="SM00273">
    <property type="entry name" value="ENTH"/>
    <property type="match status" value="1"/>
</dbReference>
<dbReference type="Gene3D" id="1.25.40.90">
    <property type="match status" value="1"/>
</dbReference>
<accession>A0A1Y2FC83</accession>
<evidence type="ECO:0000313" key="4">
    <source>
        <dbReference type="Proteomes" id="UP000193685"/>
    </source>
</evidence>
<dbReference type="AlphaFoldDB" id="A0A1Y2FC83"/>
<dbReference type="GO" id="GO:0180020">
    <property type="term" value="F:membrane bending activity"/>
    <property type="evidence" value="ECO:0007669"/>
    <property type="project" value="UniProtKB-ARBA"/>
</dbReference>
<protein>
    <recommendedName>
        <fullName evidence="2">ENTH domain-containing protein</fullName>
    </recommendedName>
</protein>
<sequence length="561" mass="59387">MDSFADTVSNLTLYDIKSAVRKVQNVVMNFTEMEAKVREATNNEPWGASSTQLAEIADGTHNFSTFNEIMPMIYRRFTEKTAEEWRQIYKALQLLEYLVKNGSERVIDDARSHLSTLKMLRNFHYIDEKMKDQGVNVRNRAKELVDLLQDSERIRQERRKAKSGRNKFGGVSSDSAFMTAQHSGGFGGSGKKYGGFSSDDYGGGGGGAPEYSSGGASKIYGDGGGTGEETLGYGEASGVTRSSSTGGARRERSERPKAARPVRGFAEDALGSVAQPAERFDEYDEYDEGAAGGSGSSRPAAERQPSYKTTIPKPIPKKEEAKPKEVDLFSFDDEPAPAIAPASSATLPKLTTSAPAALDDDDEFDDFQSASTSVAAPQPAKQAAMMSVMGPASPQKPQYSGFQSIQPMQASNSGASNNASLLGGLAGQPTLQAPRQQQQPSAPTGPNYYASGLFATQTTGNKLQPVASPAILAAQQKPKAAAGDAFGDLLSGFKKSSTPTKGTSLSEMNKQTASAGIWGASAPSKSAAPKEMDDEWGDFNGASAGKPAASAGQGGNNDLLF</sequence>
<proteinExistence type="predicted"/>
<dbReference type="SUPFAM" id="SSF48464">
    <property type="entry name" value="ENTH/VHS domain"/>
    <property type="match status" value="1"/>
</dbReference>
<feature type="region of interest" description="Disordered" evidence="1">
    <location>
        <begin position="493"/>
        <end position="561"/>
    </location>
</feature>
<feature type="compositionally biased region" description="Basic and acidic residues" evidence="1">
    <location>
        <begin position="248"/>
        <end position="257"/>
    </location>
</feature>
<dbReference type="InterPro" id="IPR008942">
    <property type="entry name" value="ENTH_VHS"/>
</dbReference>
<dbReference type="GO" id="GO:0030276">
    <property type="term" value="F:clathrin binding"/>
    <property type="evidence" value="ECO:0007669"/>
    <property type="project" value="TreeGrafter"/>
</dbReference>
<reference evidence="3 4" key="1">
    <citation type="submission" date="2016-07" db="EMBL/GenBank/DDBJ databases">
        <title>Pervasive Adenine N6-methylation of Active Genes in Fungi.</title>
        <authorList>
            <consortium name="DOE Joint Genome Institute"/>
            <person name="Mondo S.J."/>
            <person name="Dannebaum R.O."/>
            <person name="Kuo R.C."/>
            <person name="Labutti K."/>
            <person name="Haridas S."/>
            <person name="Kuo A."/>
            <person name="Salamov A."/>
            <person name="Ahrendt S.R."/>
            <person name="Lipzen A."/>
            <person name="Sullivan W."/>
            <person name="Andreopoulos W.B."/>
            <person name="Clum A."/>
            <person name="Lindquist E."/>
            <person name="Daum C."/>
            <person name="Ramamoorthy G.K."/>
            <person name="Gryganskyi A."/>
            <person name="Culley D."/>
            <person name="Magnuson J.K."/>
            <person name="James T.Y."/>
            <person name="O'Malley M.A."/>
            <person name="Stajich J.E."/>
            <person name="Spatafora J.W."/>
            <person name="Visel A."/>
            <person name="Grigoriev I.V."/>
        </authorList>
    </citation>
    <scope>NUCLEOTIDE SEQUENCE [LARGE SCALE GENOMIC DNA]</scope>
    <source>
        <strain evidence="3 4">12-1054</strain>
    </source>
</reference>
<keyword evidence="4" id="KW-1185">Reference proteome</keyword>
<dbReference type="STRING" id="56484.A0A1Y2FC83"/>
<comment type="caution">
    <text evidence="3">The sequence shown here is derived from an EMBL/GenBank/DDBJ whole genome shotgun (WGS) entry which is preliminary data.</text>
</comment>
<gene>
    <name evidence="3" type="ORF">BCR37DRAFT_359509</name>
</gene>
<dbReference type="PANTHER" id="PTHR12276">
    <property type="entry name" value="EPSIN/ENT-RELATED"/>
    <property type="match status" value="1"/>
</dbReference>
<feature type="compositionally biased region" description="Basic and acidic residues" evidence="1">
    <location>
        <begin position="316"/>
        <end position="327"/>
    </location>
</feature>
<dbReference type="GO" id="GO:0006895">
    <property type="term" value="P:Golgi to endosome transport"/>
    <property type="evidence" value="ECO:0007669"/>
    <property type="project" value="TreeGrafter"/>
</dbReference>
<dbReference type="GO" id="GO:0005829">
    <property type="term" value="C:cytosol"/>
    <property type="evidence" value="ECO:0007669"/>
    <property type="project" value="GOC"/>
</dbReference>
<dbReference type="Proteomes" id="UP000193685">
    <property type="component" value="Unassembled WGS sequence"/>
</dbReference>
<dbReference type="InterPro" id="IPR013809">
    <property type="entry name" value="ENTH"/>
</dbReference>
<feature type="compositionally biased region" description="Low complexity" evidence="1">
    <location>
        <begin position="375"/>
        <end position="386"/>
    </location>
</feature>
<dbReference type="PROSITE" id="PS50942">
    <property type="entry name" value="ENTH"/>
    <property type="match status" value="1"/>
</dbReference>
<dbReference type="GO" id="GO:0030125">
    <property type="term" value="C:clathrin vesicle coat"/>
    <property type="evidence" value="ECO:0007669"/>
    <property type="project" value="TreeGrafter"/>
</dbReference>
<feature type="compositionally biased region" description="Low complexity" evidence="1">
    <location>
        <begin position="410"/>
        <end position="444"/>
    </location>
</feature>
<name>A0A1Y2FC83_PROLT</name>
<organism evidence="3 4">
    <name type="scientific">Protomyces lactucae-debilis</name>
    <dbReference type="NCBI Taxonomy" id="2754530"/>
    <lineage>
        <taxon>Eukaryota</taxon>
        <taxon>Fungi</taxon>
        <taxon>Dikarya</taxon>
        <taxon>Ascomycota</taxon>
        <taxon>Taphrinomycotina</taxon>
        <taxon>Taphrinomycetes</taxon>
        <taxon>Taphrinales</taxon>
        <taxon>Protomycetaceae</taxon>
        <taxon>Protomyces</taxon>
    </lineage>
</organism>
<evidence type="ECO:0000256" key="1">
    <source>
        <dbReference type="SAM" id="MobiDB-lite"/>
    </source>
</evidence>
<dbReference type="OrthoDB" id="4033880at2759"/>
<dbReference type="GO" id="GO:0005768">
    <property type="term" value="C:endosome"/>
    <property type="evidence" value="ECO:0007669"/>
    <property type="project" value="TreeGrafter"/>
</dbReference>